<protein>
    <submittedName>
        <fullName evidence="2">CLUMA_CG011638, isoform A</fullName>
    </submittedName>
</protein>
<keyword evidence="3" id="KW-1185">Reference proteome</keyword>
<accession>A0A1J1IFE7</accession>
<feature type="compositionally biased region" description="Basic residues" evidence="1">
    <location>
        <begin position="37"/>
        <end position="50"/>
    </location>
</feature>
<dbReference type="Proteomes" id="UP000183832">
    <property type="component" value="Unassembled WGS sequence"/>
</dbReference>
<evidence type="ECO:0000256" key="1">
    <source>
        <dbReference type="SAM" id="MobiDB-lite"/>
    </source>
</evidence>
<reference evidence="2 3" key="1">
    <citation type="submission" date="2015-04" db="EMBL/GenBank/DDBJ databases">
        <authorList>
            <person name="Syromyatnikov M.Y."/>
            <person name="Popov V.N."/>
        </authorList>
    </citation>
    <scope>NUCLEOTIDE SEQUENCE [LARGE SCALE GENOMIC DNA]</scope>
</reference>
<name>A0A1J1IFE7_9DIPT</name>
<evidence type="ECO:0000313" key="2">
    <source>
        <dbReference type="EMBL" id="CRK98276.1"/>
    </source>
</evidence>
<gene>
    <name evidence="2" type="ORF">CLUMA_CG011638</name>
</gene>
<proteinExistence type="predicted"/>
<dbReference type="AlphaFoldDB" id="A0A1J1IFE7"/>
<organism evidence="2 3">
    <name type="scientific">Clunio marinus</name>
    <dbReference type="NCBI Taxonomy" id="568069"/>
    <lineage>
        <taxon>Eukaryota</taxon>
        <taxon>Metazoa</taxon>
        <taxon>Ecdysozoa</taxon>
        <taxon>Arthropoda</taxon>
        <taxon>Hexapoda</taxon>
        <taxon>Insecta</taxon>
        <taxon>Pterygota</taxon>
        <taxon>Neoptera</taxon>
        <taxon>Endopterygota</taxon>
        <taxon>Diptera</taxon>
        <taxon>Nematocera</taxon>
        <taxon>Chironomoidea</taxon>
        <taxon>Chironomidae</taxon>
        <taxon>Clunio</taxon>
    </lineage>
</organism>
<dbReference type="EMBL" id="CVRI01000047">
    <property type="protein sequence ID" value="CRK98276.1"/>
    <property type="molecule type" value="Genomic_DNA"/>
</dbReference>
<feature type="region of interest" description="Disordered" evidence="1">
    <location>
        <begin position="35"/>
        <end position="71"/>
    </location>
</feature>
<evidence type="ECO:0000313" key="3">
    <source>
        <dbReference type="Proteomes" id="UP000183832"/>
    </source>
</evidence>
<sequence length="71" mass="8685">MIQQLIAQNYFPQQALHAIFRTYRKVCASLWKTEGNKRRKKKHFPHHKLPRNIDRWETRASNSKPLKWKND</sequence>